<keyword evidence="3" id="KW-1185">Reference proteome</keyword>
<dbReference type="AlphaFoldDB" id="A0A6G6GNS2"/>
<accession>A0A6G6GNS2</accession>
<evidence type="ECO:0000256" key="1">
    <source>
        <dbReference type="SAM" id="SignalP"/>
    </source>
</evidence>
<proteinExistence type="predicted"/>
<protein>
    <submittedName>
        <fullName evidence="2">Uncharacterized protein</fullName>
    </submittedName>
</protein>
<feature type="chain" id="PRO_5026085508" evidence="1">
    <location>
        <begin position="19"/>
        <end position="230"/>
    </location>
</feature>
<keyword evidence="1" id="KW-0732">Signal</keyword>
<organism evidence="2 3">
    <name type="scientific">Rasiella rasia</name>
    <dbReference type="NCBI Taxonomy" id="2744027"/>
    <lineage>
        <taxon>Bacteria</taxon>
        <taxon>Pseudomonadati</taxon>
        <taxon>Bacteroidota</taxon>
        <taxon>Flavobacteriia</taxon>
        <taxon>Flavobacteriales</taxon>
        <taxon>Flavobacteriaceae</taxon>
        <taxon>Rasiella</taxon>
    </lineage>
</organism>
<sequence length="230" mass="26182">MKIFFTAISFLFLSLTFAQNGIDSPETDDYLTNKTITLPKKVLNVAGNPYAQKDFQLGNVYKQGKLIANNVALRYNVSRDEVEVKGDLATSNSQARVLKMNPDVYVRVLNDVYVYVAPTGADAPGGYFNVIHEGENYHLYKKLKKEFIEGKKAINSVARDIPPTYKDREDMYLVNAKTNELIELSGSRSRKLKAFPTHSKELKKYSKEENLNINKDYSLKKLVAYYNTLK</sequence>
<dbReference type="KEGG" id="mgel:G5B37_11525"/>
<gene>
    <name evidence="2" type="ORF">G5B37_11525</name>
</gene>
<feature type="signal peptide" evidence="1">
    <location>
        <begin position="1"/>
        <end position="18"/>
    </location>
</feature>
<reference evidence="2 3" key="1">
    <citation type="submission" date="2020-02" db="EMBL/GenBank/DDBJ databases">
        <title>Complete genome sequence of Flavobacteriaceae bacterium.</title>
        <authorList>
            <person name="Kim S.-J."/>
            <person name="Kim Y.-S."/>
            <person name="Kim K.-H."/>
        </authorList>
    </citation>
    <scope>NUCLEOTIDE SEQUENCE [LARGE SCALE GENOMIC DNA]</scope>
    <source>
        <strain evidence="2 3">RR4-40</strain>
    </source>
</reference>
<evidence type="ECO:0000313" key="3">
    <source>
        <dbReference type="Proteomes" id="UP000505306"/>
    </source>
</evidence>
<name>A0A6G6GNS2_9FLAO</name>
<dbReference type="EMBL" id="CP049057">
    <property type="protein sequence ID" value="QIE60167.1"/>
    <property type="molecule type" value="Genomic_DNA"/>
</dbReference>
<dbReference type="Proteomes" id="UP000505306">
    <property type="component" value="Chromosome"/>
</dbReference>
<evidence type="ECO:0000313" key="2">
    <source>
        <dbReference type="EMBL" id="QIE60167.1"/>
    </source>
</evidence>
<dbReference type="RefSeq" id="WP_164680179.1">
    <property type="nucleotide sequence ID" value="NZ_CP049057.1"/>
</dbReference>